<gene>
    <name evidence="5" type="ORF">SacglDRAFT_03457</name>
</gene>
<evidence type="ECO:0000256" key="2">
    <source>
        <dbReference type="ARBA" id="ARBA00006411"/>
    </source>
</evidence>
<comment type="subcellular location">
    <subcellularLocation>
        <location evidence="1">Cytoplasm</location>
    </subcellularLocation>
</comment>
<reference evidence="6" key="2">
    <citation type="submission" date="2012-01" db="EMBL/GenBank/DDBJ databases">
        <title>Noncontiguous Finished sequence of chromosome of Saccharomonospora glauca K62.</title>
        <authorList>
            <consortium name="US DOE Joint Genome Institute"/>
            <person name="Lucas S."/>
            <person name="Han J."/>
            <person name="Lapidus A."/>
            <person name="Cheng J.-F."/>
            <person name="Goodwin L."/>
            <person name="Pitluck S."/>
            <person name="Peters L."/>
            <person name="Mikhailova N."/>
            <person name="Held B."/>
            <person name="Detter J.C."/>
            <person name="Han C."/>
            <person name="Tapia R."/>
            <person name="Land M."/>
            <person name="Hauser L."/>
            <person name="Kyrpides N."/>
            <person name="Ivanova N."/>
            <person name="Pagani I."/>
            <person name="Brambilla E.-M."/>
            <person name="Klenk H.-P."/>
            <person name="Woyke T."/>
        </authorList>
    </citation>
    <scope>NUCLEOTIDE SEQUENCE [LARGE SCALE GENOMIC DNA]</scope>
    <source>
        <strain evidence="6">K62</strain>
    </source>
</reference>
<accession>I1D5U3</accession>
<dbReference type="STRING" id="928724.SacglDRAFT_03457"/>
<proteinExistence type="inferred from homology"/>
<evidence type="ECO:0000256" key="4">
    <source>
        <dbReference type="ARBA" id="ARBA00023186"/>
    </source>
</evidence>
<evidence type="ECO:0000313" key="6">
    <source>
        <dbReference type="Proteomes" id="UP000005087"/>
    </source>
</evidence>
<keyword evidence="4" id="KW-0143">Chaperone</keyword>
<keyword evidence="3" id="KW-0963">Cytoplasm</keyword>
<protein>
    <recommendedName>
        <fullName evidence="7">EspG family</fullName>
    </recommendedName>
</protein>
<dbReference type="EMBL" id="CM001484">
    <property type="protein sequence ID" value="EIF00318.1"/>
    <property type="molecule type" value="Genomic_DNA"/>
</dbReference>
<reference evidence="5 6" key="1">
    <citation type="submission" date="2011-09" db="EMBL/GenBank/DDBJ databases">
        <authorList>
            <consortium name="US DOE Joint Genome Institute (JGI-PGF)"/>
            <person name="Lucas S."/>
            <person name="Han J."/>
            <person name="Lapidus A."/>
            <person name="Cheng J.-F."/>
            <person name="Goodwin L."/>
            <person name="Pitluck S."/>
            <person name="Peters L."/>
            <person name="Land M.L."/>
            <person name="Hauser L."/>
            <person name="Brambilla E."/>
            <person name="Klenk H.-P."/>
            <person name="Woyke T.J."/>
        </authorList>
    </citation>
    <scope>NUCLEOTIDE SEQUENCE [LARGE SCALE GENOMIC DNA]</scope>
    <source>
        <strain evidence="5 6">K62</strain>
    </source>
</reference>
<dbReference type="RefSeq" id="WP_005466071.1">
    <property type="nucleotide sequence ID" value="NZ_CM001484.1"/>
</dbReference>
<dbReference type="Pfam" id="PF14011">
    <property type="entry name" value="ESX-1_EspG"/>
    <property type="match status" value="1"/>
</dbReference>
<sequence length="252" mass="27878">MNGTALELSVGALAAAAEREGLGTLHPALQPEPMWYPREERDSQRSVLDGELAEAGLVNRRGRLDPDFLDLLPVLTNASLEYFGWLHHDEVTWSALAASRGMLGVLAVRRGDRVTLTTVDHNELPSAFVGVLPEIGPGGGTRWVVRMTDMREGLERTHRDRSIARVIAEITKVMERPVLGGGELYLADRDPSGTYRVLRSPLRVVDTDWGRYLNYRVRVGDEEEFCVQPAAPATVMAALESLRGNLVVMPRQ</sequence>
<name>I1D5U3_9PSEU</name>
<evidence type="ECO:0008006" key="7">
    <source>
        <dbReference type="Google" id="ProtNLM"/>
    </source>
</evidence>
<evidence type="ECO:0000313" key="5">
    <source>
        <dbReference type="EMBL" id="EIF00318.1"/>
    </source>
</evidence>
<evidence type="ECO:0000256" key="3">
    <source>
        <dbReference type="ARBA" id="ARBA00022490"/>
    </source>
</evidence>
<dbReference type="AlphaFoldDB" id="I1D5U3"/>
<dbReference type="eggNOG" id="ENOG5033RUV">
    <property type="taxonomic scope" value="Bacteria"/>
</dbReference>
<keyword evidence="6" id="KW-1185">Reference proteome</keyword>
<dbReference type="InterPro" id="IPR025734">
    <property type="entry name" value="EspG"/>
</dbReference>
<comment type="similarity">
    <text evidence="2">Belongs to the EspG family.</text>
</comment>
<evidence type="ECO:0000256" key="1">
    <source>
        <dbReference type="ARBA" id="ARBA00004496"/>
    </source>
</evidence>
<dbReference type="HOGENOM" id="CLU_088487_1_1_11"/>
<dbReference type="OrthoDB" id="3665265at2"/>
<dbReference type="Proteomes" id="UP000005087">
    <property type="component" value="Chromosome"/>
</dbReference>
<organism evidence="5 6">
    <name type="scientific">Saccharomonospora glauca K62</name>
    <dbReference type="NCBI Taxonomy" id="928724"/>
    <lineage>
        <taxon>Bacteria</taxon>
        <taxon>Bacillati</taxon>
        <taxon>Actinomycetota</taxon>
        <taxon>Actinomycetes</taxon>
        <taxon>Pseudonocardiales</taxon>
        <taxon>Pseudonocardiaceae</taxon>
        <taxon>Saccharomonospora</taxon>
    </lineage>
</organism>